<name>A0AAU9CJW2_9BACT</name>
<sequence length="648" mass="72542">MKRKILLASLLLTGSFFACDRDDDIYVTDKEEIPEYTPVHVMNDMSQYWSPALAGREGSLFGSFLDYEGKKQYMTQSSATPRELRPHLSTVNVINVFLDMKNGQAYDAQDLDTYRTMVSTGGGVAFYAMGDGAEAMAQANLLANEFGFQYQAGPVGQTVGGGLKAFNAGFFLELADPGKWEVLAEADGKPVCAIREMESGKVFASGFDLFGTEKVPANYDFFQGIITTLSANKQGFVPLGKFKNPVAPEKGLDAFESSVKTNEFLNDEALAIKPIYDELAETMQTWSGFELSDGGAEVNLLPSDTEGWTDGNSIYIGAFYGGFPAEEEMMRKRLGELIFETWSASVPEPIGENALSIYANYKLAELLGDAEADTEVMDYIAKAKANSQYRAYDPVNMTAEERSAFPMDLRVGKYLNMIDSVQKAYPDIDFFKNYLASKKSDLPDYDGFVYTPHDAVWLMGEVVGDDEFLENAKANTGYGFMRDGIRNPSAYDRIILDPSWWKAECPESNGSYPPSRLFDGNENSFWHTWWGSFPDGPGEVTITVDMFETNKVMGFRFLPRKTGGKDMISHMVIYASENKEDWGEAVAEFKWNGEYEHKWYEIFSKEFKQARYVRIDVKEAMRYSGGAFVVNKASQFAEFRVYSEAPDN</sequence>
<evidence type="ECO:0000256" key="1">
    <source>
        <dbReference type="SAM" id="SignalP"/>
    </source>
</evidence>
<dbReference type="Gene3D" id="2.60.120.260">
    <property type="entry name" value="Galactose-binding domain-like"/>
    <property type="match status" value="1"/>
</dbReference>
<dbReference type="KEGG" id="fax:FUAX_28700"/>
<accession>A0AAU9CJW2</accession>
<dbReference type="SUPFAM" id="SSF49785">
    <property type="entry name" value="Galactose-binding domain-like"/>
    <property type="match status" value="1"/>
</dbReference>
<dbReference type="InterPro" id="IPR000421">
    <property type="entry name" value="FA58C"/>
</dbReference>
<dbReference type="Proteomes" id="UP001348817">
    <property type="component" value="Chromosome"/>
</dbReference>
<feature type="domain" description="F5/8 type C" evidence="2">
    <location>
        <begin position="507"/>
        <end position="619"/>
    </location>
</feature>
<dbReference type="InterPro" id="IPR008979">
    <property type="entry name" value="Galactose-bd-like_sf"/>
</dbReference>
<reference evidence="3 4" key="1">
    <citation type="submission" date="2021-12" db="EMBL/GenBank/DDBJ databases">
        <title>Genome sequencing of bacteria with rrn-lacking chromosome and rrn-plasmid.</title>
        <authorList>
            <person name="Anda M."/>
            <person name="Iwasaki W."/>
        </authorList>
    </citation>
    <scope>NUCLEOTIDE SEQUENCE [LARGE SCALE GENOMIC DNA]</scope>
    <source>
        <strain evidence="3 4">DSM 100852</strain>
    </source>
</reference>
<feature type="signal peptide" evidence="1">
    <location>
        <begin position="1"/>
        <end position="18"/>
    </location>
</feature>
<dbReference type="AlphaFoldDB" id="A0AAU9CJW2"/>
<dbReference type="RefSeq" id="WP_338391994.1">
    <property type="nucleotide sequence ID" value="NZ_AP025314.1"/>
</dbReference>
<organism evidence="3 4">
    <name type="scientific">Fulvitalea axinellae</name>
    <dbReference type="NCBI Taxonomy" id="1182444"/>
    <lineage>
        <taxon>Bacteria</taxon>
        <taxon>Pseudomonadati</taxon>
        <taxon>Bacteroidota</taxon>
        <taxon>Cytophagia</taxon>
        <taxon>Cytophagales</taxon>
        <taxon>Persicobacteraceae</taxon>
        <taxon>Fulvitalea</taxon>
    </lineage>
</organism>
<evidence type="ECO:0000313" key="4">
    <source>
        <dbReference type="Proteomes" id="UP001348817"/>
    </source>
</evidence>
<keyword evidence="4" id="KW-1185">Reference proteome</keyword>
<protein>
    <recommendedName>
        <fullName evidence="2">F5/8 type C domain-containing protein</fullName>
    </recommendedName>
</protein>
<dbReference type="EMBL" id="AP025314">
    <property type="protein sequence ID" value="BDD10438.1"/>
    <property type="molecule type" value="Genomic_DNA"/>
</dbReference>
<feature type="chain" id="PRO_5043818277" description="F5/8 type C domain-containing protein" evidence="1">
    <location>
        <begin position="19"/>
        <end position="648"/>
    </location>
</feature>
<evidence type="ECO:0000259" key="2">
    <source>
        <dbReference type="Pfam" id="PF00754"/>
    </source>
</evidence>
<proteinExistence type="predicted"/>
<evidence type="ECO:0000313" key="3">
    <source>
        <dbReference type="EMBL" id="BDD10438.1"/>
    </source>
</evidence>
<keyword evidence="1" id="KW-0732">Signal</keyword>
<dbReference type="Pfam" id="PF00754">
    <property type="entry name" value="F5_F8_type_C"/>
    <property type="match status" value="1"/>
</dbReference>
<gene>
    <name evidence="3" type="ORF">FUAX_28700</name>
</gene>